<gene>
    <name evidence="3" type="ORF">TWF970_009722</name>
</gene>
<keyword evidence="2" id="KW-0472">Membrane</keyword>
<sequence length="167" mass="17833">MSPTIASHPQQHQQLERGVPPPPPPPPPAEITGLDAIIGVGITVGALFFLLLMAVITPKIIRHRREVLTRKRREELEVLEKRRARVGSGSGGSGSGSGGEKSGISRAGSEVSRDTVEGKEEVVERGRSRAPRPLPAVGARPSVGNKHLEQCFESTSPASEKKTDITK</sequence>
<feature type="compositionally biased region" description="Gly residues" evidence="1">
    <location>
        <begin position="88"/>
        <end position="101"/>
    </location>
</feature>
<dbReference type="AlphaFoldDB" id="A0A7C8RIU2"/>
<feature type="compositionally biased region" description="Pro residues" evidence="1">
    <location>
        <begin position="19"/>
        <end position="29"/>
    </location>
</feature>
<dbReference type="OrthoDB" id="5422711at2759"/>
<evidence type="ECO:0000256" key="2">
    <source>
        <dbReference type="SAM" id="Phobius"/>
    </source>
</evidence>
<feature type="compositionally biased region" description="Basic and acidic residues" evidence="1">
    <location>
        <begin position="111"/>
        <end position="127"/>
    </location>
</feature>
<keyword evidence="2" id="KW-1133">Transmembrane helix</keyword>
<evidence type="ECO:0008006" key="5">
    <source>
        <dbReference type="Google" id="ProtNLM"/>
    </source>
</evidence>
<feature type="transmembrane region" description="Helical" evidence="2">
    <location>
        <begin position="36"/>
        <end position="56"/>
    </location>
</feature>
<protein>
    <recommendedName>
        <fullName evidence="5">Transmembrane protein</fullName>
    </recommendedName>
</protein>
<feature type="region of interest" description="Disordered" evidence="1">
    <location>
        <begin position="78"/>
        <end position="167"/>
    </location>
</feature>
<feature type="compositionally biased region" description="Polar residues" evidence="1">
    <location>
        <begin position="1"/>
        <end position="13"/>
    </location>
</feature>
<reference evidence="3 4" key="1">
    <citation type="submission" date="2020-01" db="EMBL/GenBank/DDBJ databases">
        <authorList>
            <person name="Palmer J.M."/>
        </authorList>
    </citation>
    <scope>NUCLEOTIDE SEQUENCE [LARGE SCALE GENOMIC DNA]</scope>
    <source>
        <strain evidence="3 4">TWF970</strain>
    </source>
</reference>
<name>A0A7C8RIU2_ORBOL</name>
<evidence type="ECO:0000313" key="4">
    <source>
        <dbReference type="Proteomes" id="UP000474640"/>
    </source>
</evidence>
<keyword evidence="2" id="KW-0812">Transmembrane</keyword>
<organism evidence="3 4">
    <name type="scientific">Orbilia oligospora</name>
    <name type="common">Nematode-trapping fungus</name>
    <name type="synonym">Arthrobotrys oligospora</name>
    <dbReference type="NCBI Taxonomy" id="2813651"/>
    <lineage>
        <taxon>Eukaryota</taxon>
        <taxon>Fungi</taxon>
        <taxon>Dikarya</taxon>
        <taxon>Ascomycota</taxon>
        <taxon>Pezizomycotina</taxon>
        <taxon>Orbiliomycetes</taxon>
        <taxon>Orbiliales</taxon>
        <taxon>Orbiliaceae</taxon>
        <taxon>Orbilia</taxon>
    </lineage>
</organism>
<dbReference type="EMBL" id="JAABOJ010000006">
    <property type="protein sequence ID" value="KAF3286173.1"/>
    <property type="molecule type" value="Genomic_DNA"/>
</dbReference>
<feature type="region of interest" description="Disordered" evidence="1">
    <location>
        <begin position="1"/>
        <end position="31"/>
    </location>
</feature>
<dbReference type="Proteomes" id="UP000474640">
    <property type="component" value="Unassembled WGS sequence"/>
</dbReference>
<accession>A0A7C8RIU2</accession>
<proteinExistence type="predicted"/>
<comment type="caution">
    <text evidence="3">The sequence shown here is derived from an EMBL/GenBank/DDBJ whole genome shotgun (WGS) entry which is preliminary data.</text>
</comment>
<evidence type="ECO:0000313" key="3">
    <source>
        <dbReference type="EMBL" id="KAF3286173.1"/>
    </source>
</evidence>
<evidence type="ECO:0000256" key="1">
    <source>
        <dbReference type="SAM" id="MobiDB-lite"/>
    </source>
</evidence>